<evidence type="ECO:0000259" key="7">
    <source>
        <dbReference type="Pfam" id="PF02826"/>
    </source>
</evidence>
<evidence type="ECO:0000256" key="4">
    <source>
        <dbReference type="ARBA" id="ARBA00023027"/>
    </source>
</evidence>
<keyword evidence="9" id="KW-1185">Reference proteome</keyword>
<dbReference type="CDD" id="cd05299">
    <property type="entry name" value="CtBP_dh"/>
    <property type="match status" value="1"/>
</dbReference>
<dbReference type="AlphaFoldDB" id="A0A512CB79"/>
<dbReference type="InterPro" id="IPR006140">
    <property type="entry name" value="D-isomer_DH_NAD-bd"/>
</dbReference>
<organism evidence="8 9">
    <name type="scientific">Cyclobacterium qasimii</name>
    <dbReference type="NCBI Taxonomy" id="1350429"/>
    <lineage>
        <taxon>Bacteria</taxon>
        <taxon>Pseudomonadati</taxon>
        <taxon>Bacteroidota</taxon>
        <taxon>Cytophagia</taxon>
        <taxon>Cytophagales</taxon>
        <taxon>Cyclobacteriaceae</taxon>
        <taxon>Cyclobacterium</taxon>
    </lineage>
</organism>
<accession>A0A512CB79</accession>
<gene>
    <name evidence="8" type="ORF">CQA01_20060</name>
</gene>
<evidence type="ECO:0000256" key="3">
    <source>
        <dbReference type="ARBA" id="ARBA00023002"/>
    </source>
</evidence>
<dbReference type="InterPro" id="IPR006139">
    <property type="entry name" value="D-isomer_2_OHA_DH_cat_dom"/>
</dbReference>
<dbReference type="Gene3D" id="3.40.50.720">
    <property type="entry name" value="NAD(P)-binding Rossmann-like Domain"/>
    <property type="match status" value="2"/>
</dbReference>
<evidence type="ECO:0000313" key="9">
    <source>
        <dbReference type="Proteomes" id="UP000321301"/>
    </source>
</evidence>
<reference evidence="8 9" key="1">
    <citation type="submission" date="2019-07" db="EMBL/GenBank/DDBJ databases">
        <title>Whole genome shotgun sequence of Cyclobacterium qasimii NBRC 106168.</title>
        <authorList>
            <person name="Hosoyama A."/>
            <person name="Uohara A."/>
            <person name="Ohji S."/>
            <person name="Ichikawa N."/>
        </authorList>
    </citation>
    <scope>NUCLEOTIDE SEQUENCE [LARGE SCALE GENOMIC DNA]</scope>
    <source>
        <strain evidence="8 9">NBRC 106168</strain>
    </source>
</reference>
<comment type="similarity">
    <text evidence="1 5">Belongs to the D-isomer specific 2-hydroxyacid dehydrogenase family.</text>
</comment>
<name>A0A512CB79_9BACT</name>
<dbReference type="FunFam" id="3.40.50.720:FF:000203">
    <property type="entry name" value="D-3-phosphoglycerate dehydrogenase (SerA)"/>
    <property type="match status" value="1"/>
</dbReference>
<dbReference type="GO" id="GO:0003714">
    <property type="term" value="F:transcription corepressor activity"/>
    <property type="evidence" value="ECO:0007669"/>
    <property type="project" value="InterPro"/>
</dbReference>
<dbReference type="InterPro" id="IPR043322">
    <property type="entry name" value="CtBP"/>
</dbReference>
<comment type="caution">
    <text evidence="8">The sequence shown here is derived from an EMBL/GenBank/DDBJ whole genome shotgun (WGS) entry which is preliminary data.</text>
</comment>
<keyword evidence="3 5" id="KW-0560">Oxidoreductase</keyword>
<dbReference type="GO" id="GO:0016616">
    <property type="term" value="F:oxidoreductase activity, acting on the CH-OH group of donors, NAD or NADP as acceptor"/>
    <property type="evidence" value="ECO:0007669"/>
    <property type="project" value="InterPro"/>
</dbReference>
<keyword evidence="4" id="KW-0520">NAD</keyword>
<dbReference type="Proteomes" id="UP000321301">
    <property type="component" value="Unassembled WGS sequence"/>
</dbReference>
<evidence type="ECO:0000256" key="2">
    <source>
        <dbReference type="ARBA" id="ARBA00022605"/>
    </source>
</evidence>
<dbReference type="PROSITE" id="PS00065">
    <property type="entry name" value="D_2_HYDROXYACID_DH_1"/>
    <property type="match status" value="1"/>
</dbReference>
<dbReference type="RefSeq" id="WP_020889159.1">
    <property type="nucleotide sequence ID" value="NZ_BJYV01000007.1"/>
</dbReference>
<dbReference type="PANTHER" id="PTHR42789:SF1">
    <property type="entry name" value="D-ISOMER SPECIFIC 2-HYDROXYACID DEHYDROGENASE FAMILY PROTEIN (AFU_ORTHOLOGUE AFUA_6G10090)"/>
    <property type="match status" value="1"/>
</dbReference>
<evidence type="ECO:0000256" key="5">
    <source>
        <dbReference type="RuleBase" id="RU003719"/>
    </source>
</evidence>
<sequence>MKIVRTDMELELPMVDQVLRDQGHELVLLPETVSEETLCVALEKCDVLLMCYTTIGAKVINATKQLKAIIKYGVGIDAIDIQAANKKGIVVVNIPEYAEETVAEGAFAMLLALAKKMPAIQNTMKNSSWAWPTQHWMSQDIAGKTLGIIGCGRIGTSMARMAGMGFRAKVIGYDPYKSQEVLLNNGIVKIDALDTLLEQSDFISLHAVLNKETHHIIGKEELKLLRKSAILINSARGALIDELALLECLEKGQIAGAGLDVFSNEPLNQKNHPLKMLYKMDNVILFPHLTFYTEEAMFRLENETLERCEEIIGQRPVLIKSKDPRLQHQKSLNTLFVK</sequence>
<evidence type="ECO:0000256" key="1">
    <source>
        <dbReference type="ARBA" id="ARBA00005854"/>
    </source>
</evidence>
<dbReference type="PROSITE" id="PS00671">
    <property type="entry name" value="D_2_HYDROXYACID_DH_3"/>
    <property type="match status" value="1"/>
</dbReference>
<evidence type="ECO:0000259" key="6">
    <source>
        <dbReference type="Pfam" id="PF00389"/>
    </source>
</evidence>
<dbReference type="InterPro" id="IPR050857">
    <property type="entry name" value="D-2-hydroxyacid_DH"/>
</dbReference>
<dbReference type="EMBL" id="BJYV01000007">
    <property type="protein sequence ID" value="GEO21472.1"/>
    <property type="molecule type" value="Genomic_DNA"/>
</dbReference>
<proteinExistence type="inferred from homology"/>
<protein>
    <submittedName>
        <fullName evidence="8">2-hydroxyacid dehydrogenase</fullName>
    </submittedName>
</protein>
<evidence type="ECO:0000313" key="8">
    <source>
        <dbReference type="EMBL" id="GEO21472.1"/>
    </source>
</evidence>
<dbReference type="GO" id="GO:0051287">
    <property type="term" value="F:NAD binding"/>
    <property type="evidence" value="ECO:0007669"/>
    <property type="project" value="InterPro"/>
</dbReference>
<dbReference type="InterPro" id="IPR029752">
    <property type="entry name" value="D-isomer_DH_CS1"/>
</dbReference>
<dbReference type="InterPro" id="IPR029753">
    <property type="entry name" value="D-isomer_DH_CS"/>
</dbReference>
<keyword evidence="2" id="KW-0028">Amino-acid biosynthesis</keyword>
<dbReference type="SUPFAM" id="SSF51735">
    <property type="entry name" value="NAD(P)-binding Rossmann-fold domains"/>
    <property type="match status" value="1"/>
</dbReference>
<dbReference type="SUPFAM" id="SSF52283">
    <property type="entry name" value="Formate/glycerate dehydrogenase catalytic domain-like"/>
    <property type="match status" value="1"/>
</dbReference>
<dbReference type="GO" id="GO:0008652">
    <property type="term" value="P:amino acid biosynthetic process"/>
    <property type="evidence" value="ECO:0007669"/>
    <property type="project" value="UniProtKB-KW"/>
</dbReference>
<dbReference type="Pfam" id="PF02826">
    <property type="entry name" value="2-Hacid_dh_C"/>
    <property type="match status" value="1"/>
</dbReference>
<dbReference type="InterPro" id="IPR036291">
    <property type="entry name" value="NAD(P)-bd_dom_sf"/>
</dbReference>
<feature type="domain" description="D-isomer specific 2-hydroxyacid dehydrogenase catalytic" evidence="6">
    <location>
        <begin position="14"/>
        <end position="315"/>
    </location>
</feature>
<feature type="domain" description="D-isomer specific 2-hydroxyacid dehydrogenase NAD-binding" evidence="7">
    <location>
        <begin position="107"/>
        <end position="289"/>
    </location>
</feature>
<dbReference type="Pfam" id="PF00389">
    <property type="entry name" value="2-Hacid_dh"/>
    <property type="match status" value="1"/>
</dbReference>
<dbReference type="PANTHER" id="PTHR42789">
    <property type="entry name" value="D-ISOMER SPECIFIC 2-HYDROXYACID DEHYDROGENASE FAMILY PROTEIN (AFU_ORTHOLOGUE AFUA_6G10090)"/>
    <property type="match status" value="1"/>
</dbReference>